<dbReference type="GO" id="GO:0004300">
    <property type="term" value="F:enoyl-CoA hydratase activity"/>
    <property type="evidence" value="ECO:0007669"/>
    <property type="project" value="UniProtKB-EC"/>
</dbReference>
<dbReference type="Proteomes" id="UP000027647">
    <property type="component" value="Unassembled WGS sequence"/>
</dbReference>
<dbReference type="AlphaFoldDB" id="A0A074MBF3"/>
<dbReference type="PANTHER" id="PTHR11941">
    <property type="entry name" value="ENOYL-COA HYDRATASE-RELATED"/>
    <property type="match status" value="1"/>
</dbReference>
<dbReference type="GO" id="GO:0006635">
    <property type="term" value="P:fatty acid beta-oxidation"/>
    <property type="evidence" value="ECO:0007669"/>
    <property type="project" value="TreeGrafter"/>
</dbReference>
<keyword evidence="3 5" id="KW-0456">Lyase</keyword>
<evidence type="ECO:0000256" key="3">
    <source>
        <dbReference type="ARBA" id="ARBA00023239"/>
    </source>
</evidence>
<accession>A0A074MBF3</accession>
<dbReference type="STRING" id="1044.EH31_14100"/>
<dbReference type="RefSeq" id="WP_034961032.1">
    <property type="nucleotide sequence ID" value="NZ_JMIW01000006.1"/>
</dbReference>
<organism evidence="5 6">
    <name type="scientific">Erythrobacter longus</name>
    <dbReference type="NCBI Taxonomy" id="1044"/>
    <lineage>
        <taxon>Bacteria</taxon>
        <taxon>Pseudomonadati</taxon>
        <taxon>Pseudomonadota</taxon>
        <taxon>Alphaproteobacteria</taxon>
        <taxon>Sphingomonadales</taxon>
        <taxon>Erythrobacteraceae</taxon>
        <taxon>Erythrobacter/Porphyrobacter group</taxon>
        <taxon>Erythrobacter</taxon>
    </lineage>
</organism>
<gene>
    <name evidence="5" type="ORF">EH31_14100</name>
</gene>
<dbReference type="InterPro" id="IPR029045">
    <property type="entry name" value="ClpP/crotonase-like_dom_sf"/>
</dbReference>
<evidence type="ECO:0000313" key="6">
    <source>
        <dbReference type="Proteomes" id="UP000027647"/>
    </source>
</evidence>
<comment type="caution">
    <text evidence="5">The sequence shown here is derived from an EMBL/GenBank/DDBJ whole genome shotgun (WGS) entry which is preliminary data.</text>
</comment>
<dbReference type="EC" id="4.2.1.17" evidence="5"/>
<evidence type="ECO:0000256" key="1">
    <source>
        <dbReference type="ARBA" id="ARBA00005254"/>
    </source>
</evidence>
<dbReference type="Pfam" id="PF00378">
    <property type="entry name" value="ECH_1"/>
    <property type="match status" value="1"/>
</dbReference>
<dbReference type="CDD" id="cd06558">
    <property type="entry name" value="crotonase-like"/>
    <property type="match status" value="1"/>
</dbReference>
<evidence type="ECO:0000256" key="4">
    <source>
        <dbReference type="RuleBase" id="RU003707"/>
    </source>
</evidence>
<dbReference type="Gene3D" id="3.90.226.10">
    <property type="entry name" value="2-enoyl-CoA Hydratase, Chain A, domain 1"/>
    <property type="match status" value="1"/>
</dbReference>
<dbReference type="eggNOG" id="COG1024">
    <property type="taxonomic scope" value="Bacteria"/>
</dbReference>
<dbReference type="PROSITE" id="PS00166">
    <property type="entry name" value="ENOYL_COA_HYDRATASE"/>
    <property type="match status" value="1"/>
</dbReference>
<dbReference type="InterPro" id="IPR001753">
    <property type="entry name" value="Enoyl-CoA_hydra/iso"/>
</dbReference>
<dbReference type="PANTHER" id="PTHR11941:SF169">
    <property type="entry name" value="(7AS)-7A-METHYL-1,5-DIOXO-2,3,5,6,7,7A-HEXAHYDRO-1H-INDENE-CARBOXYL-COA HYDROLASE"/>
    <property type="match status" value="1"/>
</dbReference>
<name>A0A074MBF3_ERYLO</name>
<dbReference type="EMBL" id="JMIW01000006">
    <property type="protein sequence ID" value="KEO89163.1"/>
    <property type="molecule type" value="Genomic_DNA"/>
</dbReference>
<proteinExistence type="inferred from homology"/>
<evidence type="ECO:0000313" key="5">
    <source>
        <dbReference type="EMBL" id="KEO89163.1"/>
    </source>
</evidence>
<comment type="similarity">
    <text evidence="1 4">Belongs to the enoyl-CoA hydratase/isomerase family.</text>
</comment>
<dbReference type="InterPro" id="IPR014748">
    <property type="entry name" value="Enoyl-CoA_hydra_C"/>
</dbReference>
<dbReference type="OrthoDB" id="9802898at2"/>
<protein>
    <submittedName>
        <fullName evidence="5">Enoyl-CoA hydratase</fullName>
        <ecNumber evidence="5">4.2.1.17</ecNumber>
    </submittedName>
</protein>
<dbReference type="InterPro" id="IPR018376">
    <property type="entry name" value="Enoyl-CoA_hyd/isom_CS"/>
</dbReference>
<dbReference type="SUPFAM" id="SSF52096">
    <property type="entry name" value="ClpP/crotonase"/>
    <property type="match status" value="1"/>
</dbReference>
<keyword evidence="2" id="KW-0443">Lipid metabolism</keyword>
<keyword evidence="6" id="KW-1185">Reference proteome</keyword>
<evidence type="ECO:0000256" key="2">
    <source>
        <dbReference type="ARBA" id="ARBA00023098"/>
    </source>
</evidence>
<dbReference type="NCBIfam" id="NF006100">
    <property type="entry name" value="PRK08252.1"/>
    <property type="match status" value="1"/>
</dbReference>
<reference evidence="5 6" key="1">
    <citation type="submission" date="2014-04" db="EMBL/GenBank/DDBJ databases">
        <title>A comprehensive comparison of genomes of Erythrobacter spp. strains.</title>
        <authorList>
            <person name="Zheng Q."/>
        </authorList>
    </citation>
    <scope>NUCLEOTIDE SEQUENCE [LARGE SCALE GENOMIC DNA]</scope>
    <source>
        <strain evidence="5 6">DSM 6997</strain>
    </source>
</reference>
<dbReference type="Gene3D" id="1.10.12.10">
    <property type="entry name" value="Lyase 2-enoyl-coa Hydratase, Chain A, domain 2"/>
    <property type="match status" value="1"/>
</dbReference>
<sequence length="257" mass="26872">MSEQVSEEVITEVEDGVLIVTINRPEAKNAMTKAASEAIAAAMDRLDAEDDLRVGILTGAGGTFCSGMDLKGFLRGESPSVPGRGFGGVVQAPPAKPLIAAVEGYALAGGLELMIACDLVVANAGAKFGIPEAKRGLVAAAGGVMMLPDQIPERVAMELALTGDFIDAKRAYELGMINTVTEGSALEGAKELAAKIAANGPLAVRVSKQIMKESRGWPMDERYDRQGKLIAPVFVSEDAREGAAAFAEKRAPNWKGK</sequence>